<organism evidence="2 3">
    <name type="scientific">Clostridium thermobutyricum DSM 4928</name>
    <dbReference type="NCBI Taxonomy" id="1121339"/>
    <lineage>
        <taxon>Bacteria</taxon>
        <taxon>Bacillati</taxon>
        <taxon>Bacillota</taxon>
        <taxon>Clostridia</taxon>
        <taxon>Eubacteriales</taxon>
        <taxon>Clostridiaceae</taxon>
        <taxon>Clostridium</taxon>
    </lineage>
</organism>
<dbReference type="InterPro" id="IPR004013">
    <property type="entry name" value="PHP_dom"/>
</dbReference>
<reference evidence="2 3" key="1">
    <citation type="submission" date="2016-02" db="EMBL/GenBank/DDBJ databases">
        <title>Genome sequence of Clostridium thermobutyricum DSM 4928.</title>
        <authorList>
            <person name="Poehlein A."/>
            <person name="Daniel R."/>
        </authorList>
    </citation>
    <scope>NUCLEOTIDE SEQUENCE [LARGE SCALE GENOMIC DNA]</scope>
    <source>
        <strain evidence="2 3">DSM 4928</strain>
    </source>
</reference>
<dbReference type="Gene3D" id="1.10.150.650">
    <property type="match status" value="1"/>
</dbReference>
<keyword evidence="2" id="KW-0548">Nucleotidyltransferase</keyword>
<dbReference type="PANTHER" id="PTHR42924:SF3">
    <property type="entry name" value="POLYMERASE_HISTIDINOL PHOSPHATASE N-TERMINAL DOMAIN-CONTAINING PROTEIN"/>
    <property type="match status" value="1"/>
</dbReference>
<dbReference type="GO" id="GO:0004534">
    <property type="term" value="F:5'-3' RNA exonuclease activity"/>
    <property type="evidence" value="ECO:0007669"/>
    <property type="project" value="TreeGrafter"/>
</dbReference>
<accession>A0A1V4SXW6</accession>
<dbReference type="GO" id="GO:0035312">
    <property type="term" value="F:5'-3' DNA exonuclease activity"/>
    <property type="evidence" value="ECO:0007669"/>
    <property type="project" value="TreeGrafter"/>
</dbReference>
<comment type="caution">
    <text evidence="2">The sequence shown here is derived from an EMBL/GenBank/DDBJ whole genome shotgun (WGS) entry which is preliminary data.</text>
</comment>
<dbReference type="Proteomes" id="UP000191448">
    <property type="component" value="Unassembled WGS sequence"/>
</dbReference>
<dbReference type="EMBL" id="LTAY01000022">
    <property type="protein sequence ID" value="OPX49563.1"/>
    <property type="molecule type" value="Genomic_DNA"/>
</dbReference>
<evidence type="ECO:0000313" key="2">
    <source>
        <dbReference type="EMBL" id="OPX49563.1"/>
    </source>
</evidence>
<dbReference type="InterPro" id="IPR052018">
    <property type="entry name" value="PHP_domain"/>
</dbReference>
<proteinExistence type="predicted"/>
<sequence>MLKSDFHVHTTSSDGVLSPTEVVRRAAKNGVKYLAITDHDTVLGIEEALKEAKKYSITIIPGIELSTNFKNESIHVLGFFKDESYKNPELIEILNEIKTRRIKRAKEMVKKLEEHFKIKISFDNVLKRGKDVVARPHIAKEIIDSGYDYSFDHIFDNFIGKDMPAYVPTNKLSTEDGVKLLHKFNAIAILAHPVLIKNSNIEEFLPFELDGIEAIYYQNKSEDEKYFLEFAKMHNLLITAGSDCHGDFKNDARHGDIGDMKLPEKDLEKILNILNLL</sequence>
<dbReference type="PANTHER" id="PTHR42924">
    <property type="entry name" value="EXONUCLEASE"/>
    <property type="match status" value="1"/>
</dbReference>
<keyword evidence="2" id="KW-0808">Transferase</keyword>
<dbReference type="AlphaFoldDB" id="A0A1V4SXW6"/>
<gene>
    <name evidence="2" type="primary">polC_2</name>
    <name evidence="2" type="ORF">CLTHE_05370</name>
</gene>
<protein>
    <submittedName>
        <fullName evidence="2">DNA polymerase III PolC-type</fullName>
        <ecNumber evidence="2">2.7.7.7</ecNumber>
    </submittedName>
</protein>
<dbReference type="CDD" id="cd07438">
    <property type="entry name" value="PHP_HisPPase_AMP"/>
    <property type="match status" value="1"/>
</dbReference>
<dbReference type="InterPro" id="IPR003141">
    <property type="entry name" value="Pol/His_phosphatase_N"/>
</dbReference>
<dbReference type="Gene3D" id="3.20.20.140">
    <property type="entry name" value="Metal-dependent hydrolases"/>
    <property type="match status" value="1"/>
</dbReference>
<dbReference type="RefSeq" id="WP_080021885.1">
    <property type="nucleotide sequence ID" value="NZ_LTAY01000022.1"/>
</dbReference>
<name>A0A1V4SXW6_9CLOT</name>
<dbReference type="SUPFAM" id="SSF89550">
    <property type="entry name" value="PHP domain-like"/>
    <property type="match status" value="1"/>
</dbReference>
<dbReference type="OrthoDB" id="9791620at2"/>
<evidence type="ECO:0000313" key="3">
    <source>
        <dbReference type="Proteomes" id="UP000191448"/>
    </source>
</evidence>
<dbReference type="SMART" id="SM00481">
    <property type="entry name" value="POLIIIAc"/>
    <property type="match status" value="1"/>
</dbReference>
<evidence type="ECO:0000259" key="1">
    <source>
        <dbReference type="SMART" id="SM00481"/>
    </source>
</evidence>
<dbReference type="Pfam" id="PF02811">
    <property type="entry name" value="PHP"/>
    <property type="match status" value="1"/>
</dbReference>
<dbReference type="GO" id="GO:0003887">
    <property type="term" value="F:DNA-directed DNA polymerase activity"/>
    <property type="evidence" value="ECO:0007669"/>
    <property type="project" value="UniProtKB-EC"/>
</dbReference>
<feature type="domain" description="Polymerase/histidinol phosphatase N-terminal" evidence="1">
    <location>
        <begin position="4"/>
        <end position="69"/>
    </location>
</feature>
<dbReference type="InterPro" id="IPR016195">
    <property type="entry name" value="Pol/histidinol_Pase-like"/>
</dbReference>
<dbReference type="EC" id="2.7.7.7" evidence="2"/>